<dbReference type="SUPFAM" id="SSF56935">
    <property type="entry name" value="Porins"/>
    <property type="match status" value="1"/>
</dbReference>
<dbReference type="GO" id="GO:0009279">
    <property type="term" value="C:cell outer membrane"/>
    <property type="evidence" value="ECO:0007669"/>
    <property type="project" value="UniProtKB-SubCell"/>
</dbReference>
<dbReference type="InterPro" id="IPR000531">
    <property type="entry name" value="Beta-barrel_TonB"/>
</dbReference>
<evidence type="ECO:0000256" key="6">
    <source>
        <dbReference type="ARBA" id="ARBA00023077"/>
    </source>
</evidence>
<evidence type="ECO:0000256" key="11">
    <source>
        <dbReference type="RuleBase" id="RU003357"/>
    </source>
</evidence>
<dbReference type="Gene3D" id="2.170.130.10">
    <property type="entry name" value="TonB-dependent receptor, plug domain"/>
    <property type="match status" value="1"/>
</dbReference>
<dbReference type="STRING" id="573321.SAMN04488505_1011351"/>
<keyword evidence="16" id="KW-1185">Reference proteome</keyword>
<protein>
    <submittedName>
        <fullName evidence="15">Vitamin B12 transporter</fullName>
    </submittedName>
</protein>
<dbReference type="OrthoDB" id="9764669at2"/>
<evidence type="ECO:0000256" key="10">
    <source>
        <dbReference type="PROSITE-ProRule" id="PRU01360"/>
    </source>
</evidence>
<gene>
    <name evidence="15" type="ORF">SAMN04488505_1011351</name>
</gene>
<dbReference type="InterPro" id="IPR036942">
    <property type="entry name" value="Beta-barrel_TonB_sf"/>
</dbReference>
<feature type="domain" description="TonB-dependent receptor-like beta-barrel" evidence="13">
    <location>
        <begin position="253"/>
        <end position="621"/>
    </location>
</feature>
<comment type="subcellular location">
    <subcellularLocation>
        <location evidence="1 10">Cell outer membrane</location>
        <topology evidence="1 10">Multi-pass membrane protein</topology>
    </subcellularLocation>
</comment>
<dbReference type="AlphaFoldDB" id="A0A1H7LY95"/>
<organism evidence="15 16">
    <name type="scientific">Chitinophaga rupis</name>
    <dbReference type="NCBI Taxonomy" id="573321"/>
    <lineage>
        <taxon>Bacteria</taxon>
        <taxon>Pseudomonadati</taxon>
        <taxon>Bacteroidota</taxon>
        <taxon>Chitinophagia</taxon>
        <taxon>Chitinophagales</taxon>
        <taxon>Chitinophagaceae</taxon>
        <taxon>Chitinophaga</taxon>
    </lineage>
</organism>
<dbReference type="PANTHER" id="PTHR30069">
    <property type="entry name" value="TONB-DEPENDENT OUTER MEMBRANE RECEPTOR"/>
    <property type="match status" value="1"/>
</dbReference>
<evidence type="ECO:0000256" key="5">
    <source>
        <dbReference type="ARBA" id="ARBA00022729"/>
    </source>
</evidence>
<dbReference type="GO" id="GO:0015344">
    <property type="term" value="F:siderophore uptake transmembrane transporter activity"/>
    <property type="evidence" value="ECO:0007669"/>
    <property type="project" value="TreeGrafter"/>
</dbReference>
<feature type="domain" description="TonB-dependent receptor plug" evidence="14">
    <location>
        <begin position="48"/>
        <end position="155"/>
    </location>
</feature>
<evidence type="ECO:0000256" key="1">
    <source>
        <dbReference type="ARBA" id="ARBA00004571"/>
    </source>
</evidence>
<evidence type="ECO:0000256" key="9">
    <source>
        <dbReference type="ARBA" id="ARBA00023237"/>
    </source>
</evidence>
<evidence type="ECO:0000313" key="16">
    <source>
        <dbReference type="Proteomes" id="UP000198984"/>
    </source>
</evidence>
<dbReference type="Proteomes" id="UP000198984">
    <property type="component" value="Unassembled WGS sequence"/>
</dbReference>
<evidence type="ECO:0000256" key="7">
    <source>
        <dbReference type="ARBA" id="ARBA00023136"/>
    </source>
</evidence>
<dbReference type="EMBL" id="FOBB01000001">
    <property type="protein sequence ID" value="SEL03287.1"/>
    <property type="molecule type" value="Genomic_DNA"/>
</dbReference>
<dbReference type="GO" id="GO:0044718">
    <property type="term" value="P:siderophore transmembrane transport"/>
    <property type="evidence" value="ECO:0007669"/>
    <property type="project" value="TreeGrafter"/>
</dbReference>
<dbReference type="RefSeq" id="WP_089907830.1">
    <property type="nucleotide sequence ID" value="NZ_FOBB01000001.1"/>
</dbReference>
<keyword evidence="4 10" id="KW-0812">Transmembrane</keyword>
<dbReference type="InterPro" id="IPR012910">
    <property type="entry name" value="Plug_dom"/>
</dbReference>
<feature type="signal peptide" evidence="12">
    <location>
        <begin position="1"/>
        <end position="23"/>
    </location>
</feature>
<proteinExistence type="inferred from homology"/>
<keyword evidence="9 10" id="KW-0998">Cell outer membrane</keyword>
<keyword evidence="8" id="KW-0675">Receptor</keyword>
<keyword evidence="2 10" id="KW-0813">Transport</keyword>
<evidence type="ECO:0000256" key="2">
    <source>
        <dbReference type="ARBA" id="ARBA00022448"/>
    </source>
</evidence>
<keyword evidence="6 11" id="KW-0798">TonB box</keyword>
<name>A0A1H7LY95_9BACT</name>
<evidence type="ECO:0000256" key="12">
    <source>
        <dbReference type="SAM" id="SignalP"/>
    </source>
</evidence>
<evidence type="ECO:0000259" key="13">
    <source>
        <dbReference type="Pfam" id="PF00593"/>
    </source>
</evidence>
<accession>A0A1H7LY95</accession>
<dbReference type="InterPro" id="IPR037066">
    <property type="entry name" value="Plug_dom_sf"/>
</dbReference>
<keyword evidence="3 10" id="KW-1134">Transmembrane beta strand</keyword>
<keyword evidence="7 10" id="KW-0472">Membrane</keyword>
<evidence type="ECO:0000313" key="15">
    <source>
        <dbReference type="EMBL" id="SEL03287.1"/>
    </source>
</evidence>
<comment type="similarity">
    <text evidence="10 11">Belongs to the TonB-dependent receptor family.</text>
</comment>
<dbReference type="CDD" id="cd01347">
    <property type="entry name" value="ligand_gated_channel"/>
    <property type="match status" value="1"/>
</dbReference>
<evidence type="ECO:0000259" key="14">
    <source>
        <dbReference type="Pfam" id="PF07715"/>
    </source>
</evidence>
<sequence>MRRKFYTFFPAIALLAASTTAFAQDSSRTNQLNEIVVTATRFSQKAGETGKVVTVLTSEYLQRNSGKTLSSILNTQAGLVVNGADNALGTNQDVYTRGASTGNTLILIDNIPVSDASQISNAFDLNFIPVSQIERIEILRGSQSTLYGSDAVAGVINIITKKPGDNNLGISANGSYGSYKTRQGGAGLNGSIGKFSYLAGYQYTKTDGFSSAYDSTGKGNFDNDGFKRHSVFTKVGLQATERWRLQYMLNWNDYHTDLDAGGFNDDKDYTMHNKYMLHALSSHVDLKKGSWNLVYSFQRNTRNLLDDTLYVPNGGYSTNDFTSNTHQVETYVNWDLTKQLQLITGADFRSSNTDQSTRYISEFFKDSSRLSGDSAHMRQFSYYASLLLHNMGGFNLEVGGRYNNHNIYGSNGTFSVNPSYLINDQHKVFINISSAYKVPTLYQLYSIYGNKDLKPESTTNYEAGYQGALCGNKLNVRVVGFYRHTKNLISFYSLNDPPYGQYRNANKQEAYGGEAEATWRIIGGLTLNVNYTYVNGKIKEQDTDTSYYNLYRRPKHALNAELGYQVTPGLYVSAQYKYISRRLDPAYMAPPFVLGDYYTLGAYTEYKLGSILKIYADFRNITDQQYFDVRGYNTRKFNFTTGLVFNIN</sequence>
<evidence type="ECO:0000256" key="4">
    <source>
        <dbReference type="ARBA" id="ARBA00022692"/>
    </source>
</evidence>
<dbReference type="InterPro" id="IPR039426">
    <property type="entry name" value="TonB-dep_rcpt-like"/>
</dbReference>
<dbReference type="PROSITE" id="PS52016">
    <property type="entry name" value="TONB_DEPENDENT_REC_3"/>
    <property type="match status" value="1"/>
</dbReference>
<dbReference type="Gene3D" id="2.40.170.20">
    <property type="entry name" value="TonB-dependent receptor, beta-barrel domain"/>
    <property type="match status" value="1"/>
</dbReference>
<feature type="chain" id="PRO_5011622615" evidence="12">
    <location>
        <begin position="24"/>
        <end position="648"/>
    </location>
</feature>
<reference evidence="15 16" key="1">
    <citation type="submission" date="2016-10" db="EMBL/GenBank/DDBJ databases">
        <authorList>
            <person name="de Groot N.N."/>
        </authorList>
    </citation>
    <scope>NUCLEOTIDE SEQUENCE [LARGE SCALE GENOMIC DNA]</scope>
    <source>
        <strain evidence="15 16">DSM 21039</strain>
    </source>
</reference>
<dbReference type="Pfam" id="PF07715">
    <property type="entry name" value="Plug"/>
    <property type="match status" value="1"/>
</dbReference>
<dbReference type="Pfam" id="PF00593">
    <property type="entry name" value="TonB_dep_Rec_b-barrel"/>
    <property type="match status" value="1"/>
</dbReference>
<evidence type="ECO:0000256" key="3">
    <source>
        <dbReference type="ARBA" id="ARBA00022452"/>
    </source>
</evidence>
<keyword evidence="5 12" id="KW-0732">Signal</keyword>
<evidence type="ECO:0000256" key="8">
    <source>
        <dbReference type="ARBA" id="ARBA00023170"/>
    </source>
</evidence>
<dbReference type="PANTHER" id="PTHR30069:SF29">
    <property type="entry name" value="HEMOGLOBIN AND HEMOGLOBIN-HAPTOGLOBIN-BINDING PROTEIN 1-RELATED"/>
    <property type="match status" value="1"/>
</dbReference>